<name>A0A291GDP9_9RHOB</name>
<dbReference type="OrthoDB" id="1814359at2"/>
<dbReference type="InterPro" id="IPR007345">
    <property type="entry name" value="Polysacch_pyruvyl_Trfase"/>
</dbReference>
<dbReference type="SUPFAM" id="SSF53756">
    <property type="entry name" value="UDP-Glycosyltransferase/glycogen phosphorylase"/>
    <property type="match status" value="1"/>
</dbReference>
<dbReference type="Proteomes" id="UP000217935">
    <property type="component" value="Chromosome"/>
</dbReference>
<dbReference type="KEGG" id="ceh:CEW89_11525"/>
<dbReference type="PANTHER" id="PTHR36836">
    <property type="entry name" value="COLANIC ACID BIOSYNTHESIS PROTEIN WCAK"/>
    <property type="match status" value="1"/>
</dbReference>
<evidence type="ECO:0000259" key="1">
    <source>
        <dbReference type="Pfam" id="PF04230"/>
    </source>
</evidence>
<organism evidence="2 3">
    <name type="scientific">Celeribacter ethanolicus</name>
    <dbReference type="NCBI Taxonomy" id="1758178"/>
    <lineage>
        <taxon>Bacteria</taxon>
        <taxon>Pseudomonadati</taxon>
        <taxon>Pseudomonadota</taxon>
        <taxon>Alphaproteobacteria</taxon>
        <taxon>Rhodobacterales</taxon>
        <taxon>Roseobacteraceae</taxon>
        <taxon>Celeribacter</taxon>
    </lineage>
</organism>
<evidence type="ECO:0000313" key="2">
    <source>
        <dbReference type="EMBL" id="ATG48146.1"/>
    </source>
</evidence>
<dbReference type="EMBL" id="CP022196">
    <property type="protein sequence ID" value="ATG48146.1"/>
    <property type="molecule type" value="Genomic_DNA"/>
</dbReference>
<proteinExistence type="predicted"/>
<protein>
    <recommendedName>
        <fullName evidence="1">Polysaccharide pyruvyl transferase domain-containing protein</fullName>
    </recommendedName>
</protein>
<accession>A0A291GDP9</accession>
<dbReference type="PANTHER" id="PTHR36836:SF1">
    <property type="entry name" value="COLANIC ACID BIOSYNTHESIS PROTEIN WCAK"/>
    <property type="match status" value="1"/>
</dbReference>
<dbReference type="Pfam" id="PF04230">
    <property type="entry name" value="PS_pyruv_trans"/>
    <property type="match status" value="1"/>
</dbReference>
<reference evidence="2 3" key="1">
    <citation type="submission" date="2017-06" db="EMBL/GenBank/DDBJ databases">
        <title>Celeribacter sp. TSPH2 complete genome sequence.</title>
        <authorList>
            <person name="Woo J.-H."/>
            <person name="Kim H.-S."/>
        </authorList>
    </citation>
    <scope>NUCLEOTIDE SEQUENCE [LARGE SCALE GENOMIC DNA]</scope>
    <source>
        <strain evidence="2 3">TSPH2</strain>
    </source>
</reference>
<sequence>MKVMITNAYGRSNRGDSVLLDECIAEITSAVPDAEIGCSVFEGIAASRAVHPDVTWSERIGNTSASGKLAKLVTLMRLLIAALATVPGLSFVARLLPSSQYQSWKMIRAADIVVSAPGGYIHDTNFAYYVALLHIFLPRKAARNILAPQSIGPIDTPFARLIARWIFMKTDAICARESYSWHFLHETLALPERLLRRSGDSAFWNFYVSNAGPAIVQAWHEIGVEPSAKPILGLTVVNWTFPKSVDMEMKRRDYVTSMAKIIDHMTKAHDMQPVIFNQVSDDLPMAERIAAACDTQVAIDRTSREPEELRALIGRSSLFLGTRFHSCIFAMMADRPTQAIAYLPKTSYILRDLKLDERQFPIDDLDPTAVIAALERDFSDLATARAEISGAVETYRQTHAKLSDVLQETT</sequence>
<evidence type="ECO:0000313" key="3">
    <source>
        <dbReference type="Proteomes" id="UP000217935"/>
    </source>
</evidence>
<dbReference type="RefSeq" id="WP_096806000.1">
    <property type="nucleotide sequence ID" value="NZ_CP022196.1"/>
</dbReference>
<feature type="domain" description="Polysaccharide pyruvyl transferase" evidence="1">
    <location>
        <begin position="13"/>
        <end position="342"/>
    </location>
</feature>
<dbReference type="AlphaFoldDB" id="A0A291GDP9"/>
<keyword evidence="3" id="KW-1185">Reference proteome</keyword>
<gene>
    <name evidence="2" type="ORF">CEW89_11525</name>
</gene>